<dbReference type="Proteomes" id="UP001281761">
    <property type="component" value="Unassembled WGS sequence"/>
</dbReference>
<feature type="signal peptide" evidence="1">
    <location>
        <begin position="1"/>
        <end position="22"/>
    </location>
</feature>
<dbReference type="EMBL" id="JARBJD010000069">
    <property type="protein sequence ID" value="KAK2955281.1"/>
    <property type="molecule type" value="Genomic_DNA"/>
</dbReference>
<evidence type="ECO:0000313" key="3">
    <source>
        <dbReference type="Proteomes" id="UP001281761"/>
    </source>
</evidence>
<sequence>MEMLNQVNFLLSAAVGLALVKADLIPQIITTLNPQSLSFVDAVGIHTCLVSIISYSLRLSTPDGLNKLRFQGHNEQQAVHETVLQQIVAPSAKYICHLCVNRYSIVDWNMSNAFMVFLARLLRRCAYYHPTMDFVLHIPVVLTIPSCLTFLEDEYVIWYFLYRMNNTQLELNKKMGETRQMWKSVHRMLRMEGIEDVTEEKLQNHKTGSRSWSIVAESIRWSNMLGVNLP</sequence>
<organism evidence="2 3">
    <name type="scientific">Blattamonas nauphoetae</name>
    <dbReference type="NCBI Taxonomy" id="2049346"/>
    <lineage>
        <taxon>Eukaryota</taxon>
        <taxon>Metamonada</taxon>
        <taxon>Preaxostyla</taxon>
        <taxon>Oxymonadida</taxon>
        <taxon>Blattamonas</taxon>
    </lineage>
</organism>
<reference evidence="2 3" key="1">
    <citation type="journal article" date="2022" name="bioRxiv">
        <title>Genomics of Preaxostyla Flagellates Illuminates Evolutionary Transitions and the Path Towards Mitochondrial Loss.</title>
        <authorList>
            <person name="Novak L.V.F."/>
            <person name="Treitli S.C."/>
            <person name="Pyrih J."/>
            <person name="Halakuc P."/>
            <person name="Pipaliya S.V."/>
            <person name="Vacek V."/>
            <person name="Brzon O."/>
            <person name="Soukal P."/>
            <person name="Eme L."/>
            <person name="Dacks J.B."/>
            <person name="Karnkowska A."/>
            <person name="Elias M."/>
            <person name="Hampl V."/>
        </authorList>
    </citation>
    <scope>NUCLEOTIDE SEQUENCE [LARGE SCALE GENOMIC DNA]</scope>
    <source>
        <strain evidence="2">NAU3</strain>
        <tissue evidence="2">Gut</tissue>
    </source>
</reference>
<evidence type="ECO:0000256" key="1">
    <source>
        <dbReference type="SAM" id="SignalP"/>
    </source>
</evidence>
<comment type="caution">
    <text evidence="2">The sequence shown here is derived from an EMBL/GenBank/DDBJ whole genome shotgun (WGS) entry which is preliminary data.</text>
</comment>
<accession>A0ABQ9XUY2</accession>
<gene>
    <name evidence="2" type="ORF">BLNAU_9833</name>
</gene>
<keyword evidence="3" id="KW-1185">Reference proteome</keyword>
<evidence type="ECO:0000313" key="2">
    <source>
        <dbReference type="EMBL" id="KAK2955281.1"/>
    </source>
</evidence>
<keyword evidence="1" id="KW-0732">Signal</keyword>
<proteinExistence type="predicted"/>
<protein>
    <submittedName>
        <fullName evidence="2">Uncharacterized protein</fullName>
    </submittedName>
</protein>
<feature type="chain" id="PRO_5046581309" evidence="1">
    <location>
        <begin position="23"/>
        <end position="230"/>
    </location>
</feature>
<name>A0ABQ9XUY2_9EUKA</name>